<reference evidence="1 2" key="1">
    <citation type="submission" date="2015-01" db="EMBL/GenBank/DDBJ databases">
        <title>Evolution of Trichinella species and genotypes.</title>
        <authorList>
            <person name="Korhonen P.K."/>
            <person name="Edoardo P."/>
            <person name="Giuseppe L.R."/>
            <person name="Gasser R.B."/>
        </authorList>
    </citation>
    <scope>NUCLEOTIDE SEQUENCE [LARGE SCALE GENOMIC DNA]</scope>
    <source>
        <strain evidence="1">ISS37</strain>
    </source>
</reference>
<proteinExistence type="predicted"/>
<evidence type="ECO:0000313" key="1">
    <source>
        <dbReference type="EMBL" id="KRX23925.1"/>
    </source>
</evidence>
<sequence>MAKWVEDQLINRVKGSKFFSLQLDESTDIQGLSQLIVFNRFVWNSKLHEDILFCEPIIRGTGEEIFETLDVYVKSKELDWRNCVGICTDGARGMCGKNSGVVTRVLKQSPNASWTHCSIHREALVSKTISDDLKNVLNTTVKIINFIKSKPLQSRLFEKLCEEMGSCHTSLLFHSEVRWLSRGKVLTRLVELREEVAIFLKGQSDYSKVLRDEKFVLKLTYLADIFSKLNELNLYLQGMDAADIFSVHDKIRGFTLATFIVEKEATPDEDFISMIVAHLDSLKESFDYYFSEEMKFCDKNIWIVNPFQSDVVATGISTKPDEELIDLSEDYSLKMSFDHKRLIQFWLSVQNTYPTLSTAALKVLLSFTTSYMCEIGFSAMIGIKTKLRNKVQLSNNLRLKLTHISVDVEESKVGRSPEKFENHCPKVFCILTVYFCLVRLF</sequence>
<dbReference type="STRING" id="6336.A0A0V0SC27"/>
<dbReference type="SUPFAM" id="SSF53098">
    <property type="entry name" value="Ribonuclease H-like"/>
    <property type="match status" value="1"/>
</dbReference>
<keyword evidence="2" id="KW-1185">Reference proteome</keyword>
<dbReference type="EMBL" id="JYDL01000021">
    <property type="protein sequence ID" value="KRX23925.1"/>
    <property type="molecule type" value="Genomic_DNA"/>
</dbReference>
<dbReference type="OrthoDB" id="5918546at2759"/>
<organism evidence="1 2">
    <name type="scientific">Trichinella nelsoni</name>
    <dbReference type="NCBI Taxonomy" id="6336"/>
    <lineage>
        <taxon>Eukaryota</taxon>
        <taxon>Metazoa</taxon>
        <taxon>Ecdysozoa</taxon>
        <taxon>Nematoda</taxon>
        <taxon>Enoplea</taxon>
        <taxon>Dorylaimia</taxon>
        <taxon>Trichinellida</taxon>
        <taxon>Trichinellidae</taxon>
        <taxon>Trichinella</taxon>
    </lineage>
</organism>
<evidence type="ECO:0000313" key="2">
    <source>
        <dbReference type="Proteomes" id="UP000054630"/>
    </source>
</evidence>
<protein>
    <submittedName>
        <fullName evidence="1">Zinc finger BED domain-containing protein 5</fullName>
    </submittedName>
</protein>
<dbReference type="PANTHER" id="PTHR45913">
    <property type="entry name" value="EPM2A-INTERACTING PROTEIN 1"/>
    <property type="match status" value="1"/>
</dbReference>
<gene>
    <name evidence="1" type="primary">ZBED5</name>
    <name evidence="1" type="ORF">T07_7289</name>
</gene>
<accession>A0A0V0SC27</accession>
<dbReference type="AlphaFoldDB" id="A0A0V0SC27"/>
<dbReference type="PANTHER" id="PTHR45913:SF19">
    <property type="entry name" value="LOW QUALITY PROTEIN: ZINC FINGER BED DOMAIN-CONTAINING PROTEIN 5-LIKE"/>
    <property type="match status" value="1"/>
</dbReference>
<dbReference type="InterPro" id="IPR012337">
    <property type="entry name" value="RNaseH-like_sf"/>
</dbReference>
<dbReference type="Proteomes" id="UP000054630">
    <property type="component" value="Unassembled WGS sequence"/>
</dbReference>
<name>A0A0V0SC27_9BILA</name>
<comment type="caution">
    <text evidence="1">The sequence shown here is derived from an EMBL/GenBank/DDBJ whole genome shotgun (WGS) entry which is preliminary data.</text>
</comment>